<dbReference type="Proteomes" id="UP000800200">
    <property type="component" value="Unassembled WGS sequence"/>
</dbReference>
<dbReference type="InterPro" id="IPR022198">
    <property type="entry name" value="DUF3723"/>
</dbReference>
<sequence>MQSIANAKDERISKDRIKNLRGTICLPLETLRFTCSHPPDPHHIVKNALKEEFKKGCFRLPPSNHIPAIITHDDLSYILRELGLSTEELLTRDLPPKPLLCSEYRLECLQGCHRVAAAEEVLESSERWWTVDLYSEDTGPELRTALIEEYSTPIKYSDSHIYTMICICRREGGVRGFAAEERWWSLLSPNKKKDLERFLKYQKLAAQFNDIHIIPGFWFGNWIGNLHEILAMRCDERVLHYFNHIYSTWLRILGGNVELMRLIDKATVDALELRAPSASRDDLIFLQRHFDDGVLFASITNANQRMQIWRNLTSIYGLIPTLRSFFEDVKFIRPIAKAMKRLLADYSRGESFEGTIDVAFTDRFCGENQTKGVLKLQRSDIEFTAVSGTAADQLRFGNLMLWLYSARHWPDLIKECPRTEKGEKKLTPREPQEVKWYVFALLARQLGYSSNRIRQMTSQTPSQE</sequence>
<dbReference type="OrthoDB" id="4227485at2759"/>
<evidence type="ECO:0000313" key="1">
    <source>
        <dbReference type="EMBL" id="KAF2181292.1"/>
    </source>
</evidence>
<organism evidence="1 2">
    <name type="scientific">Zopfia rhizophila CBS 207.26</name>
    <dbReference type="NCBI Taxonomy" id="1314779"/>
    <lineage>
        <taxon>Eukaryota</taxon>
        <taxon>Fungi</taxon>
        <taxon>Dikarya</taxon>
        <taxon>Ascomycota</taxon>
        <taxon>Pezizomycotina</taxon>
        <taxon>Dothideomycetes</taxon>
        <taxon>Dothideomycetes incertae sedis</taxon>
        <taxon>Zopfiaceae</taxon>
        <taxon>Zopfia</taxon>
    </lineage>
</organism>
<dbReference type="EMBL" id="ML994653">
    <property type="protein sequence ID" value="KAF2181292.1"/>
    <property type="molecule type" value="Genomic_DNA"/>
</dbReference>
<evidence type="ECO:0000313" key="2">
    <source>
        <dbReference type="Proteomes" id="UP000800200"/>
    </source>
</evidence>
<accession>A0A6A6DSC8</accession>
<dbReference type="AlphaFoldDB" id="A0A6A6DSC8"/>
<name>A0A6A6DSC8_9PEZI</name>
<feature type="non-terminal residue" evidence="1">
    <location>
        <position position="464"/>
    </location>
</feature>
<dbReference type="Pfam" id="PF12520">
    <property type="entry name" value="DUF3723"/>
    <property type="match status" value="1"/>
</dbReference>
<gene>
    <name evidence="1" type="ORF">K469DRAFT_590091</name>
</gene>
<reference evidence="1" key="1">
    <citation type="journal article" date="2020" name="Stud. Mycol.">
        <title>101 Dothideomycetes genomes: a test case for predicting lifestyles and emergence of pathogens.</title>
        <authorList>
            <person name="Haridas S."/>
            <person name="Albert R."/>
            <person name="Binder M."/>
            <person name="Bloem J."/>
            <person name="Labutti K."/>
            <person name="Salamov A."/>
            <person name="Andreopoulos B."/>
            <person name="Baker S."/>
            <person name="Barry K."/>
            <person name="Bills G."/>
            <person name="Bluhm B."/>
            <person name="Cannon C."/>
            <person name="Castanera R."/>
            <person name="Culley D."/>
            <person name="Daum C."/>
            <person name="Ezra D."/>
            <person name="Gonzalez J."/>
            <person name="Henrissat B."/>
            <person name="Kuo A."/>
            <person name="Liang C."/>
            <person name="Lipzen A."/>
            <person name="Lutzoni F."/>
            <person name="Magnuson J."/>
            <person name="Mondo S."/>
            <person name="Nolan M."/>
            <person name="Ohm R."/>
            <person name="Pangilinan J."/>
            <person name="Park H.-J."/>
            <person name="Ramirez L."/>
            <person name="Alfaro M."/>
            <person name="Sun H."/>
            <person name="Tritt A."/>
            <person name="Yoshinaga Y."/>
            <person name="Zwiers L.-H."/>
            <person name="Turgeon B."/>
            <person name="Goodwin S."/>
            <person name="Spatafora J."/>
            <person name="Crous P."/>
            <person name="Grigoriev I."/>
        </authorList>
    </citation>
    <scope>NUCLEOTIDE SEQUENCE</scope>
    <source>
        <strain evidence="1">CBS 207.26</strain>
    </source>
</reference>
<protein>
    <submittedName>
        <fullName evidence="1">Uncharacterized protein</fullName>
    </submittedName>
</protein>
<keyword evidence="2" id="KW-1185">Reference proteome</keyword>
<proteinExistence type="predicted"/>